<evidence type="ECO:0000313" key="2">
    <source>
        <dbReference type="Proteomes" id="UP000004440"/>
    </source>
</evidence>
<organism evidence="1 2">
    <name type="scientific">Nitrosarchaeum koreense MY1</name>
    <dbReference type="NCBI Taxonomy" id="1001994"/>
    <lineage>
        <taxon>Archaea</taxon>
        <taxon>Nitrososphaerota</taxon>
        <taxon>Nitrososphaeria</taxon>
        <taxon>Nitrosopumilales</taxon>
        <taxon>Nitrosopumilaceae</taxon>
        <taxon>Nitrosarchaeum</taxon>
    </lineage>
</organism>
<dbReference type="AlphaFoldDB" id="F9CWS3"/>
<comment type="caution">
    <text evidence="1">The sequence shown here is derived from an EMBL/GenBank/DDBJ whole genome shotgun (WGS) entry which is preliminary data.</text>
</comment>
<accession>F9CWS3</accession>
<dbReference type="PATRIC" id="fig|1001994.6.peg.950"/>
<sequence length="93" mass="11053">MPLTNNVIIKLNEITTLVENKNNLKEQDIEEIKLIFKTILKNGERYDVDDIESWFENEGSWTNKQTRVRVINLSHYIQDKFEQTARLKIISDD</sequence>
<dbReference type="OrthoDB" id="10060at2157"/>
<dbReference type="Proteomes" id="UP000004440">
    <property type="component" value="Unassembled WGS sequence"/>
</dbReference>
<keyword evidence="2" id="KW-1185">Reference proteome</keyword>
<name>F9CWS3_9ARCH</name>
<evidence type="ECO:0000313" key="1">
    <source>
        <dbReference type="EMBL" id="EGP93725.1"/>
    </source>
</evidence>
<gene>
    <name evidence="1" type="ORF">MY1_0965</name>
</gene>
<reference evidence="1 2" key="1">
    <citation type="journal article" date="2011" name="J. Bacteriol.">
        <title>Genome Sequence of an Ammonia-Oxidizing Soil Archaeon, "Candidatus Nitrosoarchaeum koreensis" MY1.</title>
        <authorList>
            <person name="Kim B.K."/>
            <person name="Jung M.Y."/>
            <person name="Yu D.S."/>
            <person name="Park S.J."/>
            <person name="Oh T.K."/>
            <person name="Rhee S.K."/>
            <person name="Kim J.F."/>
        </authorList>
    </citation>
    <scope>NUCLEOTIDE SEQUENCE [LARGE SCALE GENOMIC DNA]</scope>
    <source>
        <strain evidence="1 2">MY1</strain>
    </source>
</reference>
<protein>
    <submittedName>
        <fullName evidence="1">Uncharacterized protein</fullName>
    </submittedName>
</protein>
<dbReference type="STRING" id="1001994.MY1_0965"/>
<dbReference type="RefSeq" id="WP_007550545.1">
    <property type="nucleotide sequence ID" value="NZ_AFPU01000001.1"/>
</dbReference>
<dbReference type="EMBL" id="AFPU01000001">
    <property type="protein sequence ID" value="EGP93725.1"/>
    <property type="molecule type" value="Genomic_DNA"/>
</dbReference>
<proteinExistence type="predicted"/>